<keyword evidence="3" id="KW-1003">Cell membrane</keyword>
<comment type="similarity">
    <text evidence="7">Belongs to the drug/metabolite transporter (DMT) superfamily. Small multidrug resistance (SMR) (TC 2.A.7.1) family.</text>
</comment>
<evidence type="ECO:0000256" key="4">
    <source>
        <dbReference type="ARBA" id="ARBA00022692"/>
    </source>
</evidence>
<reference evidence="11" key="1">
    <citation type="journal article" date="2019" name="Int. J. Syst. Evol. Microbiol.">
        <title>The Global Catalogue of Microorganisms (GCM) 10K type strain sequencing project: providing services to taxonomists for standard genome sequencing and annotation.</title>
        <authorList>
            <consortium name="The Broad Institute Genomics Platform"/>
            <consortium name="The Broad Institute Genome Sequencing Center for Infectious Disease"/>
            <person name="Wu L."/>
            <person name="Ma J."/>
        </authorList>
    </citation>
    <scope>NUCLEOTIDE SEQUENCE [LARGE SCALE GENOMIC DNA]</scope>
    <source>
        <strain evidence="11">JCM 13022</strain>
    </source>
</reference>
<feature type="transmembrane region" description="Helical" evidence="9">
    <location>
        <begin position="108"/>
        <end position="129"/>
    </location>
</feature>
<dbReference type="InterPro" id="IPR037185">
    <property type="entry name" value="EmrE-like"/>
</dbReference>
<keyword evidence="6 9" id="KW-0472">Membrane</keyword>
<keyword evidence="2" id="KW-0813">Transport</keyword>
<keyword evidence="5 9" id="KW-1133">Transmembrane helix</keyword>
<feature type="region of interest" description="Disordered" evidence="8">
    <location>
        <begin position="1"/>
        <end position="47"/>
    </location>
</feature>
<dbReference type="InterPro" id="IPR000390">
    <property type="entry name" value="Small_drug/metabolite_transptr"/>
</dbReference>
<dbReference type="PANTHER" id="PTHR30561:SF0">
    <property type="entry name" value="GUANIDINIUM EXPORTER"/>
    <property type="match status" value="1"/>
</dbReference>
<evidence type="ECO:0000256" key="1">
    <source>
        <dbReference type="ARBA" id="ARBA00004651"/>
    </source>
</evidence>
<evidence type="ECO:0000256" key="9">
    <source>
        <dbReference type="SAM" id="Phobius"/>
    </source>
</evidence>
<accession>A0ABP4G4Q0</accession>
<protein>
    <recommendedName>
        <fullName evidence="12">Quaternary ammonium compound-resistance protein SugE</fullName>
    </recommendedName>
</protein>
<keyword evidence="4 7" id="KW-0812">Transmembrane</keyword>
<comment type="subcellular location">
    <subcellularLocation>
        <location evidence="1 7">Cell membrane</location>
        <topology evidence="1 7">Multi-pass membrane protein</topology>
    </subcellularLocation>
</comment>
<proteinExistence type="inferred from homology"/>
<dbReference type="PANTHER" id="PTHR30561">
    <property type="entry name" value="SMR FAMILY PROTON-DEPENDENT DRUG EFFLUX TRANSPORTER SUGE"/>
    <property type="match status" value="1"/>
</dbReference>
<evidence type="ECO:0000256" key="7">
    <source>
        <dbReference type="RuleBase" id="RU003942"/>
    </source>
</evidence>
<feature type="transmembrane region" description="Helical" evidence="9">
    <location>
        <begin position="53"/>
        <end position="73"/>
    </location>
</feature>
<evidence type="ECO:0008006" key="12">
    <source>
        <dbReference type="Google" id="ProtNLM"/>
    </source>
</evidence>
<evidence type="ECO:0000256" key="8">
    <source>
        <dbReference type="SAM" id="MobiDB-lite"/>
    </source>
</evidence>
<evidence type="ECO:0000313" key="11">
    <source>
        <dbReference type="Proteomes" id="UP001500467"/>
    </source>
</evidence>
<organism evidence="10 11">
    <name type="scientific">Prauserella alba</name>
    <dbReference type="NCBI Taxonomy" id="176898"/>
    <lineage>
        <taxon>Bacteria</taxon>
        <taxon>Bacillati</taxon>
        <taxon>Actinomycetota</taxon>
        <taxon>Actinomycetes</taxon>
        <taxon>Pseudonocardiales</taxon>
        <taxon>Pseudonocardiaceae</taxon>
        <taxon>Prauserella</taxon>
    </lineage>
</organism>
<evidence type="ECO:0000256" key="3">
    <source>
        <dbReference type="ARBA" id="ARBA00022475"/>
    </source>
</evidence>
<dbReference type="SUPFAM" id="SSF103481">
    <property type="entry name" value="Multidrug resistance efflux transporter EmrE"/>
    <property type="match status" value="1"/>
</dbReference>
<feature type="compositionally biased region" description="Low complexity" evidence="8">
    <location>
        <begin position="29"/>
        <end position="45"/>
    </location>
</feature>
<dbReference type="EMBL" id="BAAALM010000007">
    <property type="protein sequence ID" value="GAA1203678.1"/>
    <property type="molecule type" value="Genomic_DNA"/>
</dbReference>
<dbReference type="Gene3D" id="1.10.3730.20">
    <property type="match status" value="1"/>
</dbReference>
<feature type="transmembrane region" description="Helical" evidence="9">
    <location>
        <begin position="135"/>
        <end position="153"/>
    </location>
</feature>
<evidence type="ECO:0000256" key="6">
    <source>
        <dbReference type="ARBA" id="ARBA00023136"/>
    </source>
</evidence>
<evidence type="ECO:0000256" key="5">
    <source>
        <dbReference type="ARBA" id="ARBA00022989"/>
    </source>
</evidence>
<gene>
    <name evidence="10" type="ORF">GCM10009675_21850</name>
</gene>
<keyword evidence="11" id="KW-1185">Reference proteome</keyword>
<evidence type="ECO:0000256" key="2">
    <source>
        <dbReference type="ARBA" id="ARBA00022448"/>
    </source>
</evidence>
<dbReference type="Pfam" id="PF00893">
    <property type="entry name" value="Multi_Drug_Res"/>
    <property type="match status" value="1"/>
</dbReference>
<comment type="caution">
    <text evidence="10">The sequence shown here is derived from an EMBL/GenBank/DDBJ whole genome shotgun (WGS) entry which is preliminary data.</text>
</comment>
<feature type="transmembrane region" description="Helical" evidence="9">
    <location>
        <begin position="79"/>
        <end position="101"/>
    </location>
</feature>
<name>A0ABP4G4Q0_9PSEU</name>
<evidence type="ECO:0000313" key="10">
    <source>
        <dbReference type="EMBL" id="GAA1203678.1"/>
    </source>
</evidence>
<dbReference type="Proteomes" id="UP001500467">
    <property type="component" value="Unassembled WGS sequence"/>
</dbReference>
<dbReference type="InterPro" id="IPR045324">
    <property type="entry name" value="Small_multidrug_res"/>
</dbReference>
<sequence>MPRSANRTPAHIPHPLPCHHIEEGTDMSATPDPTARTPAASTAETPRNRRGRAWLVLLLAGAFEVGYALSVGGSEGFTVASWSAVAVVFFLLTLFALSVALRTIDVGIGYAVWAGTGAVGAAALGPVFFDESLTVAKACWLAVIIIGLVWLKLADEPAPAEQPASTT</sequence>